<dbReference type="PANTHER" id="PTHR31898:SF1">
    <property type="entry name" value="TLC DOMAIN-CONTAINING PROTEIN 5"/>
    <property type="match status" value="1"/>
</dbReference>
<reference evidence="8" key="1">
    <citation type="submission" date="2007-04" db="EMBL/GenBank/DDBJ databases">
        <title>Annotation of Pediculus humanus corporis strain USDA.</title>
        <authorList>
            <person name="Kirkness E."/>
            <person name="Hannick L."/>
            <person name="Hass B."/>
            <person name="Bruggner R."/>
            <person name="Lawson D."/>
            <person name="Bidwell S."/>
            <person name="Joardar V."/>
            <person name="Caler E."/>
            <person name="Walenz B."/>
            <person name="Inman J."/>
            <person name="Schobel S."/>
            <person name="Galinsky K."/>
            <person name="Amedeo P."/>
            <person name="Strausberg R."/>
        </authorList>
    </citation>
    <scope>NUCLEOTIDE SEQUENCE</scope>
    <source>
        <strain evidence="8">USDA</strain>
    </source>
</reference>
<dbReference type="EnsemblMetazoa" id="PHUM418660-RA">
    <property type="protein sequence ID" value="PHUM418660-PA"/>
    <property type="gene ID" value="PHUM418660"/>
</dbReference>
<dbReference type="InterPro" id="IPR006634">
    <property type="entry name" value="TLC-dom"/>
</dbReference>
<dbReference type="AlphaFoldDB" id="E0VSH2"/>
<feature type="transmembrane region" description="Helical" evidence="6">
    <location>
        <begin position="96"/>
        <end position="114"/>
    </location>
</feature>
<evidence type="ECO:0000256" key="6">
    <source>
        <dbReference type="SAM" id="Phobius"/>
    </source>
</evidence>
<evidence type="ECO:0000313" key="8">
    <source>
        <dbReference type="EMBL" id="EEB16328.1"/>
    </source>
</evidence>
<dbReference type="RefSeq" id="XP_002429066.1">
    <property type="nucleotide sequence ID" value="XM_002429021.1"/>
</dbReference>
<feature type="transmembrane region" description="Helical" evidence="6">
    <location>
        <begin position="162"/>
        <end position="180"/>
    </location>
</feature>
<evidence type="ECO:0000313" key="10">
    <source>
        <dbReference type="Proteomes" id="UP000009046"/>
    </source>
</evidence>
<keyword evidence="2 5" id="KW-0812">Transmembrane</keyword>
<dbReference type="SMART" id="SM00724">
    <property type="entry name" value="TLC"/>
    <property type="match status" value="1"/>
</dbReference>
<evidence type="ECO:0000256" key="2">
    <source>
        <dbReference type="ARBA" id="ARBA00022692"/>
    </source>
</evidence>
<dbReference type="GO" id="GO:0016020">
    <property type="term" value="C:membrane"/>
    <property type="evidence" value="ECO:0007669"/>
    <property type="project" value="UniProtKB-SubCell"/>
</dbReference>
<dbReference type="Pfam" id="PF03798">
    <property type="entry name" value="TRAM_LAG1_CLN8"/>
    <property type="match status" value="1"/>
</dbReference>
<proteinExistence type="predicted"/>
<dbReference type="HOGENOM" id="CLU_083447_0_0_1"/>
<gene>
    <name evidence="9" type="primary">8234445</name>
    <name evidence="8" type="ORF">Phum_PHUM418660</name>
</gene>
<protein>
    <recommendedName>
        <fullName evidence="7">TLC domain-containing protein</fullName>
    </recommendedName>
</protein>
<evidence type="ECO:0000256" key="4">
    <source>
        <dbReference type="ARBA" id="ARBA00023136"/>
    </source>
</evidence>
<organism>
    <name type="scientific">Pediculus humanus subsp. corporis</name>
    <name type="common">Body louse</name>
    <dbReference type="NCBI Taxonomy" id="121224"/>
    <lineage>
        <taxon>Eukaryota</taxon>
        <taxon>Metazoa</taxon>
        <taxon>Ecdysozoa</taxon>
        <taxon>Arthropoda</taxon>
        <taxon>Hexapoda</taxon>
        <taxon>Insecta</taxon>
        <taxon>Pterygota</taxon>
        <taxon>Neoptera</taxon>
        <taxon>Paraneoptera</taxon>
        <taxon>Psocodea</taxon>
        <taxon>Troctomorpha</taxon>
        <taxon>Phthiraptera</taxon>
        <taxon>Anoplura</taxon>
        <taxon>Pediculidae</taxon>
        <taxon>Pediculus</taxon>
    </lineage>
</organism>
<dbReference type="PANTHER" id="PTHR31898">
    <property type="entry name" value="TRANSMEMBRANE PROTEIN 136"/>
    <property type="match status" value="1"/>
</dbReference>
<dbReference type="eggNOG" id="KOG4474">
    <property type="taxonomic scope" value="Eukaryota"/>
</dbReference>
<reference evidence="9" key="3">
    <citation type="submission" date="2021-02" db="UniProtKB">
        <authorList>
            <consortium name="EnsemblMetazoa"/>
        </authorList>
    </citation>
    <scope>IDENTIFICATION</scope>
    <source>
        <strain evidence="9">USDA</strain>
    </source>
</reference>
<accession>E0VSH2</accession>
<dbReference type="GeneID" id="8234445"/>
<dbReference type="KEGG" id="phu:Phum_PHUM418660"/>
<dbReference type="EMBL" id="AAZO01005132">
    <property type="status" value="NOT_ANNOTATED_CDS"/>
    <property type="molecule type" value="Genomic_DNA"/>
</dbReference>
<dbReference type="VEuPathDB" id="VectorBase:PHUM418660"/>
<dbReference type="Proteomes" id="UP000009046">
    <property type="component" value="Unassembled WGS sequence"/>
</dbReference>
<keyword evidence="10" id="KW-1185">Reference proteome</keyword>
<dbReference type="OrthoDB" id="506011at2759"/>
<keyword evidence="4 5" id="KW-0472">Membrane</keyword>
<sequence>MSFSEEWACRLLTFIHGCVVSLSAIWDLIVNREDMALQNVPLTNEQKGYLSFSLSYFSFDYLWILLFGNDIWVIHVHHIVGILIITKVMMYDFGGIGVSIVIIGLECTNPYLQARWFLRTYGYNHKPIHTFCELWFFFMFFMIRMIGGTIFLFYTWNFAEDLIIKILITCIYVISVILAWDISKYIKKKYWDKRMQLHTSNRGNSEQNDIDLQNQND</sequence>
<evidence type="ECO:0000259" key="7">
    <source>
        <dbReference type="PROSITE" id="PS50922"/>
    </source>
</evidence>
<dbReference type="OMA" id="SEEWACR"/>
<keyword evidence="3 6" id="KW-1133">Transmembrane helix</keyword>
<dbReference type="CTD" id="8234445"/>
<dbReference type="InterPro" id="IPR042512">
    <property type="entry name" value="TLCD5"/>
</dbReference>
<evidence type="ECO:0000256" key="1">
    <source>
        <dbReference type="ARBA" id="ARBA00004141"/>
    </source>
</evidence>
<feature type="transmembrane region" description="Helical" evidence="6">
    <location>
        <begin position="7"/>
        <end position="29"/>
    </location>
</feature>
<evidence type="ECO:0000256" key="5">
    <source>
        <dbReference type="PROSITE-ProRule" id="PRU00205"/>
    </source>
</evidence>
<evidence type="ECO:0000256" key="3">
    <source>
        <dbReference type="ARBA" id="ARBA00022989"/>
    </source>
</evidence>
<reference evidence="8" key="2">
    <citation type="submission" date="2007-04" db="EMBL/GenBank/DDBJ databases">
        <title>The genome of the human body louse.</title>
        <authorList>
            <consortium name="The Human Body Louse Genome Consortium"/>
            <person name="Kirkness E."/>
            <person name="Walenz B."/>
            <person name="Hass B."/>
            <person name="Bruggner R."/>
            <person name="Strausberg R."/>
        </authorList>
    </citation>
    <scope>NUCLEOTIDE SEQUENCE</scope>
    <source>
        <strain evidence="8">USDA</strain>
    </source>
</reference>
<name>E0VSH2_PEDHC</name>
<dbReference type="InParanoid" id="E0VSH2"/>
<comment type="subcellular location">
    <subcellularLocation>
        <location evidence="1">Membrane</location>
        <topology evidence="1">Multi-pass membrane protein</topology>
    </subcellularLocation>
</comment>
<dbReference type="EMBL" id="DS235751">
    <property type="protein sequence ID" value="EEB16328.1"/>
    <property type="molecule type" value="Genomic_DNA"/>
</dbReference>
<feature type="transmembrane region" description="Helical" evidence="6">
    <location>
        <begin position="72"/>
        <end position="90"/>
    </location>
</feature>
<dbReference type="PROSITE" id="PS50922">
    <property type="entry name" value="TLC"/>
    <property type="match status" value="1"/>
</dbReference>
<feature type="domain" description="TLC" evidence="7">
    <location>
        <begin position="2"/>
        <end position="191"/>
    </location>
</feature>
<feature type="transmembrane region" description="Helical" evidence="6">
    <location>
        <begin position="134"/>
        <end position="156"/>
    </location>
</feature>
<evidence type="ECO:0000313" key="9">
    <source>
        <dbReference type="EnsemblMetazoa" id="PHUM418660-PA"/>
    </source>
</evidence>